<reference evidence="2 3" key="1">
    <citation type="journal article" date="2015" name="Nature">
        <title>rRNA introns, odd ribosomes, and small enigmatic genomes across a large radiation of phyla.</title>
        <authorList>
            <person name="Brown C.T."/>
            <person name="Hug L.A."/>
            <person name="Thomas B.C."/>
            <person name="Sharon I."/>
            <person name="Castelle C.J."/>
            <person name="Singh A."/>
            <person name="Wilkins M.J."/>
            <person name="Williams K.H."/>
            <person name="Banfield J.F."/>
        </authorList>
    </citation>
    <scope>NUCLEOTIDE SEQUENCE [LARGE SCALE GENOMIC DNA]</scope>
</reference>
<feature type="domain" description="PD-(D/E)XK endonuclease-like" evidence="1">
    <location>
        <begin position="4"/>
        <end position="239"/>
    </location>
</feature>
<name>A0A0G0LEM3_9BACT</name>
<dbReference type="Gene3D" id="3.90.320.10">
    <property type="match status" value="1"/>
</dbReference>
<dbReference type="STRING" id="1618332.UT15_C0015G0001"/>
<dbReference type="EMBL" id="LBVS01000015">
    <property type="protein sequence ID" value="KKQ90328.1"/>
    <property type="molecule type" value="Genomic_DNA"/>
</dbReference>
<protein>
    <recommendedName>
        <fullName evidence="1">PD-(D/E)XK endonuclease-like domain-containing protein</fullName>
    </recommendedName>
</protein>
<dbReference type="Proteomes" id="UP000033862">
    <property type="component" value="Unassembled WGS sequence"/>
</dbReference>
<proteinExistence type="predicted"/>
<dbReference type="AlphaFoldDB" id="A0A0G0LEM3"/>
<dbReference type="Pfam" id="PF12705">
    <property type="entry name" value="PDDEXK_1"/>
    <property type="match status" value="1"/>
</dbReference>
<sequence length="307" mass="36285">MSMRISFSAFDTFSRCPLKYKFSYIDRIPIAKKPELEFGSLIHGIVENALKREPIIPAIEETLKLYDEGFKNITSFADDRQKDQYYPVGKEIIKTFYKTLTPGLQDTIATEKRFYIQLNDKHTLSGAIDRIDKLPFGAYEVIDYKTNFKPKTQQDIDKDKQLGFYNIAIKELWPDAEDVRLSMYFLKPDLKLTTTRQDDEIDALKEEIIETAEKIENEKDYLPKENNFCDWCDYQHLCPLKKQKVAPEKEEDVEMIFEEYILAQQKMKDLEPKIHNHFDKEKIEKYHHKKGVVSRSQENKKLSVRKN</sequence>
<evidence type="ECO:0000313" key="3">
    <source>
        <dbReference type="Proteomes" id="UP000033862"/>
    </source>
</evidence>
<dbReference type="SUPFAM" id="SSF52980">
    <property type="entry name" value="Restriction endonuclease-like"/>
    <property type="match status" value="1"/>
</dbReference>
<comment type="caution">
    <text evidence="2">The sequence shown here is derived from an EMBL/GenBank/DDBJ whole genome shotgun (WGS) entry which is preliminary data.</text>
</comment>
<dbReference type="InterPro" id="IPR011604">
    <property type="entry name" value="PDDEXK-like_dom_sf"/>
</dbReference>
<organism evidence="2 3">
    <name type="scientific">Berkelbacteria bacterium GW2011_GWA1_39_10</name>
    <dbReference type="NCBI Taxonomy" id="1618332"/>
    <lineage>
        <taxon>Bacteria</taxon>
        <taxon>Candidatus Berkelbacteria</taxon>
    </lineage>
</organism>
<accession>A0A0G0LEM3</accession>
<dbReference type="InterPro" id="IPR038726">
    <property type="entry name" value="PDDEXK_AddAB-type"/>
</dbReference>
<gene>
    <name evidence="2" type="ORF">UT15_C0015G0001</name>
</gene>
<dbReference type="InterPro" id="IPR011335">
    <property type="entry name" value="Restrct_endonuc-II-like"/>
</dbReference>
<evidence type="ECO:0000259" key="1">
    <source>
        <dbReference type="Pfam" id="PF12705"/>
    </source>
</evidence>
<evidence type="ECO:0000313" key="2">
    <source>
        <dbReference type="EMBL" id="KKQ90328.1"/>
    </source>
</evidence>